<evidence type="ECO:0000256" key="3">
    <source>
        <dbReference type="ARBA" id="ARBA00022777"/>
    </source>
</evidence>
<dbReference type="Pfam" id="PF00069">
    <property type="entry name" value="Pkinase"/>
    <property type="match status" value="1"/>
</dbReference>
<keyword evidence="1 7" id="KW-0808">Transferase</keyword>
<keyword evidence="5" id="KW-0472">Membrane</keyword>
<dbReference type="SMART" id="SM00220">
    <property type="entry name" value="S_TKc"/>
    <property type="match status" value="1"/>
</dbReference>
<feature type="transmembrane region" description="Helical" evidence="5">
    <location>
        <begin position="345"/>
        <end position="365"/>
    </location>
</feature>
<dbReference type="Gene3D" id="3.30.200.20">
    <property type="entry name" value="Phosphorylase Kinase, domain 1"/>
    <property type="match status" value="1"/>
</dbReference>
<protein>
    <submittedName>
        <fullName evidence="7">Serine/threonine-protein kinase PknD</fullName>
        <ecNumber evidence="7">2.7.11.1</ecNumber>
    </submittedName>
</protein>
<dbReference type="PROSITE" id="PS50011">
    <property type="entry name" value="PROTEIN_KINASE_DOM"/>
    <property type="match status" value="1"/>
</dbReference>
<dbReference type="RefSeq" id="WP_145943932.1">
    <property type="nucleotide sequence ID" value="NZ_CP017641.1"/>
</dbReference>
<evidence type="ECO:0000256" key="2">
    <source>
        <dbReference type="ARBA" id="ARBA00022741"/>
    </source>
</evidence>
<evidence type="ECO:0000313" key="7">
    <source>
        <dbReference type="EMBL" id="APZ90981.1"/>
    </source>
</evidence>
<evidence type="ECO:0000259" key="6">
    <source>
        <dbReference type="PROSITE" id="PS50011"/>
    </source>
</evidence>
<dbReference type="SUPFAM" id="SSF56112">
    <property type="entry name" value="Protein kinase-like (PK-like)"/>
    <property type="match status" value="1"/>
</dbReference>
<dbReference type="PANTHER" id="PTHR43289:SF6">
    <property type="entry name" value="SERINE_THREONINE-PROTEIN KINASE NEKL-3"/>
    <property type="match status" value="1"/>
</dbReference>
<dbReference type="AlphaFoldDB" id="A0A1P8WAA9"/>
<evidence type="ECO:0000313" key="8">
    <source>
        <dbReference type="Proteomes" id="UP000187735"/>
    </source>
</evidence>
<keyword evidence="8" id="KW-1185">Reference proteome</keyword>
<dbReference type="KEGG" id="fmr:Fuma_00565"/>
<gene>
    <name evidence="7" type="primary">pknD_1</name>
    <name evidence="7" type="ORF">Fuma_00565</name>
</gene>
<keyword evidence="2" id="KW-0547">Nucleotide-binding</keyword>
<dbReference type="EC" id="2.7.11.1" evidence="7"/>
<dbReference type="InterPro" id="IPR011009">
    <property type="entry name" value="Kinase-like_dom_sf"/>
</dbReference>
<dbReference type="Gene3D" id="1.10.510.10">
    <property type="entry name" value="Transferase(Phosphotransferase) domain 1"/>
    <property type="match status" value="1"/>
</dbReference>
<accession>A0A1P8WAA9</accession>
<organism evidence="7 8">
    <name type="scientific">Fuerstiella marisgermanici</name>
    <dbReference type="NCBI Taxonomy" id="1891926"/>
    <lineage>
        <taxon>Bacteria</taxon>
        <taxon>Pseudomonadati</taxon>
        <taxon>Planctomycetota</taxon>
        <taxon>Planctomycetia</taxon>
        <taxon>Planctomycetales</taxon>
        <taxon>Planctomycetaceae</taxon>
        <taxon>Fuerstiella</taxon>
    </lineage>
</organism>
<dbReference type="CDD" id="cd14014">
    <property type="entry name" value="STKc_PknB_like"/>
    <property type="match status" value="1"/>
</dbReference>
<keyword evidence="4" id="KW-0067">ATP-binding</keyword>
<feature type="domain" description="Protein kinase" evidence="6">
    <location>
        <begin position="25"/>
        <end position="315"/>
    </location>
</feature>
<keyword evidence="5" id="KW-0812">Transmembrane</keyword>
<dbReference type="GO" id="GO:0005524">
    <property type="term" value="F:ATP binding"/>
    <property type="evidence" value="ECO:0007669"/>
    <property type="project" value="UniProtKB-KW"/>
</dbReference>
<dbReference type="EMBL" id="CP017641">
    <property type="protein sequence ID" value="APZ90981.1"/>
    <property type="molecule type" value="Genomic_DNA"/>
</dbReference>
<dbReference type="STRING" id="1891926.Fuma_00565"/>
<dbReference type="InterPro" id="IPR000719">
    <property type="entry name" value="Prot_kinase_dom"/>
</dbReference>
<proteinExistence type="predicted"/>
<dbReference type="Proteomes" id="UP000187735">
    <property type="component" value="Chromosome"/>
</dbReference>
<dbReference type="GO" id="GO:0004674">
    <property type="term" value="F:protein serine/threonine kinase activity"/>
    <property type="evidence" value="ECO:0007669"/>
    <property type="project" value="UniProtKB-EC"/>
</dbReference>
<evidence type="ECO:0000256" key="1">
    <source>
        <dbReference type="ARBA" id="ARBA00022679"/>
    </source>
</evidence>
<keyword evidence="3 7" id="KW-0418">Kinase</keyword>
<dbReference type="PROSITE" id="PS00108">
    <property type="entry name" value="PROTEIN_KINASE_ST"/>
    <property type="match status" value="1"/>
</dbReference>
<reference evidence="7 8" key="1">
    <citation type="journal article" date="2016" name="Front. Microbiol.">
        <title>Fuerstia marisgermanicae gen. nov., sp. nov., an Unusual Member of the Phylum Planctomycetes from the German Wadden Sea.</title>
        <authorList>
            <person name="Kohn T."/>
            <person name="Heuer A."/>
            <person name="Jogler M."/>
            <person name="Vollmers J."/>
            <person name="Boedeker C."/>
            <person name="Bunk B."/>
            <person name="Rast P."/>
            <person name="Borchert D."/>
            <person name="Glockner I."/>
            <person name="Freese H.M."/>
            <person name="Klenk H.P."/>
            <person name="Overmann J."/>
            <person name="Kaster A.K."/>
            <person name="Rohde M."/>
            <person name="Wiegand S."/>
            <person name="Jogler C."/>
        </authorList>
    </citation>
    <scope>NUCLEOTIDE SEQUENCE [LARGE SCALE GENOMIC DNA]</scope>
    <source>
        <strain evidence="7 8">NH11</strain>
    </source>
</reference>
<dbReference type="OrthoDB" id="6111975at2"/>
<sequence length="370" mass="41981">MTKQITLSETDQDLPQHVKNGFMRYRDFEPLTQGGEAMLQTCFDENLGRVVVMKTLLPQLANLEVYRKRFLREARVTAQIPHPVTVPVYEISRDREGNVYFTMKKLGGRDLCDIMDRISEGDKATKEKYPLDQLISVLIRVGQCLAYAHTMGVVHRDLKPANIMVGEYGEVTLLDWGLAKVWDMDDTDEVEVLVRSGQKTVSGRLTGRGDVQGTPFYMSPEQARETGNVDGRTDIYNMGIILYEILTNKSFMSGRNFKEIKRKILEDPVRAPADVMPRGTVYPELNAICLKALLKEPDDRYATMDEMVSDLRAHLLGQEVSVYKTTALARLLHSSNRKAFNATSAFWLLLGFMLCMLFELTWYLLSGTAS</sequence>
<evidence type="ECO:0000256" key="4">
    <source>
        <dbReference type="ARBA" id="ARBA00022840"/>
    </source>
</evidence>
<keyword evidence="5" id="KW-1133">Transmembrane helix</keyword>
<evidence type="ECO:0000256" key="5">
    <source>
        <dbReference type="SAM" id="Phobius"/>
    </source>
</evidence>
<name>A0A1P8WAA9_9PLAN</name>
<dbReference type="PANTHER" id="PTHR43289">
    <property type="entry name" value="MITOGEN-ACTIVATED PROTEIN KINASE KINASE KINASE 20-RELATED"/>
    <property type="match status" value="1"/>
</dbReference>
<dbReference type="InterPro" id="IPR008271">
    <property type="entry name" value="Ser/Thr_kinase_AS"/>
</dbReference>